<dbReference type="InterPro" id="IPR004960">
    <property type="entry name" value="LipA_acyltrans"/>
</dbReference>
<evidence type="ECO:0000256" key="2">
    <source>
        <dbReference type="ARBA" id="ARBA00022475"/>
    </source>
</evidence>
<dbReference type="PANTHER" id="PTHR30606:SF10">
    <property type="entry name" value="PHOSPHATIDYLINOSITOL MANNOSIDE ACYLTRANSFERASE"/>
    <property type="match status" value="1"/>
</dbReference>
<dbReference type="GO" id="GO:0005886">
    <property type="term" value="C:plasma membrane"/>
    <property type="evidence" value="ECO:0007669"/>
    <property type="project" value="UniProtKB-SubCell"/>
</dbReference>
<evidence type="ECO:0000313" key="8">
    <source>
        <dbReference type="Proteomes" id="UP000315440"/>
    </source>
</evidence>
<accession>A0A5C5ZT63</accession>
<sequence length="314" mass="35394">MAQQRNLALDWLAYAALRSVVAVIQALPLSVCERGSEALGWLAGTAIGFRRKLVDENLRTAFPDSTGEERRAIARRTWKHLFLMAAEIAHTPRKLHRSNWRAICTVPDERQVVRTMLRDDPKVLISGHYGNFEFGGYLLGMLGFPTHTVARPLDNVFVDRFVNDFRGRTGQRILPKKGSSDDIERVMQAGGALTLLGDQSAGRKGCWVTFFGKKASTHKAVSLFSLTYRAPTMVVYTRRREAPFSYEIGLAGEVDPGAADFEFGSTPLLTEWFTRRLEEVIARHPDQYWWVHNRWKAAKGSRATKRVTKLSAGE</sequence>
<organism evidence="7 8">
    <name type="scientific">Pseudobythopirellula maris</name>
    <dbReference type="NCBI Taxonomy" id="2527991"/>
    <lineage>
        <taxon>Bacteria</taxon>
        <taxon>Pseudomonadati</taxon>
        <taxon>Planctomycetota</taxon>
        <taxon>Planctomycetia</taxon>
        <taxon>Pirellulales</taxon>
        <taxon>Lacipirellulaceae</taxon>
        <taxon>Pseudobythopirellula</taxon>
    </lineage>
</organism>
<comment type="caution">
    <text evidence="7">The sequence shown here is derived from an EMBL/GenBank/DDBJ whole genome shotgun (WGS) entry which is preliminary data.</text>
</comment>
<dbReference type="PANTHER" id="PTHR30606">
    <property type="entry name" value="LIPID A BIOSYNTHESIS LAUROYL ACYLTRANSFERASE"/>
    <property type="match status" value="1"/>
</dbReference>
<evidence type="ECO:0000256" key="1">
    <source>
        <dbReference type="ARBA" id="ARBA00004533"/>
    </source>
</evidence>
<keyword evidence="6 7" id="KW-0012">Acyltransferase</keyword>
<dbReference type="AlphaFoldDB" id="A0A5C5ZT63"/>
<comment type="subcellular location">
    <subcellularLocation>
        <location evidence="1">Cell inner membrane</location>
    </subcellularLocation>
</comment>
<dbReference type="Proteomes" id="UP000315440">
    <property type="component" value="Unassembled WGS sequence"/>
</dbReference>
<dbReference type="EMBL" id="SJPQ01000001">
    <property type="protein sequence ID" value="TWT90001.1"/>
    <property type="molecule type" value="Genomic_DNA"/>
</dbReference>
<protein>
    <submittedName>
        <fullName evidence="7">Lipid A biosynthesis lauroyl acyltransferase</fullName>
        <ecNumber evidence="7">2.3.1.-</ecNumber>
    </submittedName>
</protein>
<keyword evidence="3" id="KW-0997">Cell inner membrane</keyword>
<reference evidence="7 8" key="1">
    <citation type="submission" date="2019-02" db="EMBL/GenBank/DDBJ databases">
        <title>Deep-cultivation of Planctomycetes and their phenomic and genomic characterization uncovers novel biology.</title>
        <authorList>
            <person name="Wiegand S."/>
            <person name="Jogler M."/>
            <person name="Boedeker C."/>
            <person name="Pinto D."/>
            <person name="Vollmers J."/>
            <person name="Rivas-Marin E."/>
            <person name="Kohn T."/>
            <person name="Peeters S.H."/>
            <person name="Heuer A."/>
            <person name="Rast P."/>
            <person name="Oberbeckmann S."/>
            <person name="Bunk B."/>
            <person name="Jeske O."/>
            <person name="Meyerdierks A."/>
            <person name="Storesund J.E."/>
            <person name="Kallscheuer N."/>
            <person name="Luecker S."/>
            <person name="Lage O.M."/>
            <person name="Pohl T."/>
            <person name="Merkel B.J."/>
            <person name="Hornburger P."/>
            <person name="Mueller R.-W."/>
            <person name="Bruemmer F."/>
            <person name="Labrenz M."/>
            <person name="Spormann A.M."/>
            <person name="Op Den Camp H."/>
            <person name="Overmann J."/>
            <person name="Amann R."/>
            <person name="Jetten M.S.M."/>
            <person name="Mascher T."/>
            <person name="Medema M.H."/>
            <person name="Devos D.P."/>
            <person name="Kaster A.-K."/>
            <person name="Ovreas L."/>
            <person name="Rohde M."/>
            <person name="Galperin M.Y."/>
            <person name="Jogler C."/>
        </authorList>
    </citation>
    <scope>NUCLEOTIDE SEQUENCE [LARGE SCALE GENOMIC DNA]</scope>
    <source>
        <strain evidence="7 8">Mal64</strain>
    </source>
</reference>
<keyword evidence="8" id="KW-1185">Reference proteome</keyword>
<dbReference type="EC" id="2.3.1.-" evidence="7"/>
<keyword evidence="2" id="KW-1003">Cell membrane</keyword>
<evidence type="ECO:0000256" key="5">
    <source>
        <dbReference type="ARBA" id="ARBA00023136"/>
    </source>
</evidence>
<evidence type="ECO:0000313" key="7">
    <source>
        <dbReference type="EMBL" id="TWT90001.1"/>
    </source>
</evidence>
<dbReference type="OrthoDB" id="9801955at2"/>
<keyword evidence="5" id="KW-0472">Membrane</keyword>
<name>A0A5C5ZT63_9BACT</name>
<evidence type="ECO:0000256" key="6">
    <source>
        <dbReference type="ARBA" id="ARBA00023315"/>
    </source>
</evidence>
<keyword evidence="4 7" id="KW-0808">Transferase</keyword>
<gene>
    <name evidence="7" type="primary">htrB</name>
    <name evidence="7" type="ORF">Mal64_03830</name>
</gene>
<dbReference type="GO" id="GO:0016746">
    <property type="term" value="F:acyltransferase activity"/>
    <property type="evidence" value="ECO:0007669"/>
    <property type="project" value="UniProtKB-KW"/>
</dbReference>
<dbReference type="Pfam" id="PF03279">
    <property type="entry name" value="Lip_A_acyltrans"/>
    <property type="match status" value="1"/>
</dbReference>
<evidence type="ECO:0000256" key="4">
    <source>
        <dbReference type="ARBA" id="ARBA00022679"/>
    </source>
</evidence>
<evidence type="ECO:0000256" key="3">
    <source>
        <dbReference type="ARBA" id="ARBA00022519"/>
    </source>
</evidence>
<proteinExistence type="predicted"/>
<dbReference type="GO" id="GO:0009247">
    <property type="term" value="P:glycolipid biosynthetic process"/>
    <property type="evidence" value="ECO:0007669"/>
    <property type="project" value="UniProtKB-ARBA"/>
</dbReference>
<dbReference type="CDD" id="cd07984">
    <property type="entry name" value="LPLAT_LABLAT-like"/>
    <property type="match status" value="1"/>
</dbReference>
<dbReference type="RefSeq" id="WP_146396238.1">
    <property type="nucleotide sequence ID" value="NZ_SJPQ01000001.1"/>
</dbReference>